<sequence length="107" mass="11913">MFPLPQRLALPLFLLVALFSSKSIAFGICYFNPTCQNDPIHPGIPMESTSVRVRAVKFDDVAWCARCKGVTNVNHKYRCMLPPGVSSPDDGKVVRKRLPPTRDQGEP</sequence>
<protein>
    <recommendedName>
        <fullName evidence="5">Secreted protein</fullName>
    </recommendedName>
</protein>
<reference evidence="3 4" key="1">
    <citation type="journal article" date="2018" name="Mol. Biol. Evol.">
        <title>Broad Genomic Sampling Reveals a Smut Pathogenic Ancestry of the Fungal Clade Ustilaginomycotina.</title>
        <authorList>
            <person name="Kijpornyongpan T."/>
            <person name="Mondo S.J."/>
            <person name="Barry K."/>
            <person name="Sandor L."/>
            <person name="Lee J."/>
            <person name="Lipzen A."/>
            <person name="Pangilinan J."/>
            <person name="LaButti K."/>
            <person name="Hainaut M."/>
            <person name="Henrissat B."/>
            <person name="Grigoriev I.V."/>
            <person name="Spatafora J.W."/>
            <person name="Aime M.C."/>
        </authorList>
    </citation>
    <scope>NUCLEOTIDE SEQUENCE [LARGE SCALE GENOMIC DNA]</scope>
    <source>
        <strain evidence="3 4">MCA 5214</strain>
    </source>
</reference>
<dbReference type="EMBL" id="KZ819678">
    <property type="protein sequence ID" value="PWN24943.1"/>
    <property type="molecule type" value="Genomic_DNA"/>
</dbReference>
<evidence type="ECO:0000256" key="2">
    <source>
        <dbReference type="SAM" id="SignalP"/>
    </source>
</evidence>
<name>A0A316ULY3_9BASI</name>
<dbReference type="AlphaFoldDB" id="A0A316ULY3"/>
<accession>A0A316ULY3</accession>
<keyword evidence="4" id="KW-1185">Reference proteome</keyword>
<dbReference type="RefSeq" id="XP_025359555.1">
    <property type="nucleotide sequence ID" value="XM_025504824.1"/>
</dbReference>
<evidence type="ECO:0008006" key="5">
    <source>
        <dbReference type="Google" id="ProtNLM"/>
    </source>
</evidence>
<evidence type="ECO:0000313" key="4">
    <source>
        <dbReference type="Proteomes" id="UP000245884"/>
    </source>
</evidence>
<feature type="signal peptide" evidence="2">
    <location>
        <begin position="1"/>
        <end position="25"/>
    </location>
</feature>
<feature type="chain" id="PRO_5016439906" description="Secreted protein" evidence="2">
    <location>
        <begin position="26"/>
        <end position="107"/>
    </location>
</feature>
<dbReference type="GeneID" id="37026647"/>
<feature type="region of interest" description="Disordered" evidence="1">
    <location>
        <begin position="82"/>
        <end position="107"/>
    </location>
</feature>
<dbReference type="Proteomes" id="UP000245884">
    <property type="component" value="Unassembled WGS sequence"/>
</dbReference>
<organism evidence="3 4">
    <name type="scientific">Jaminaea rosea</name>
    <dbReference type="NCBI Taxonomy" id="1569628"/>
    <lineage>
        <taxon>Eukaryota</taxon>
        <taxon>Fungi</taxon>
        <taxon>Dikarya</taxon>
        <taxon>Basidiomycota</taxon>
        <taxon>Ustilaginomycotina</taxon>
        <taxon>Exobasidiomycetes</taxon>
        <taxon>Microstromatales</taxon>
        <taxon>Microstromatales incertae sedis</taxon>
        <taxon>Jaminaea</taxon>
    </lineage>
</organism>
<keyword evidence="2" id="KW-0732">Signal</keyword>
<proteinExistence type="predicted"/>
<evidence type="ECO:0000256" key="1">
    <source>
        <dbReference type="SAM" id="MobiDB-lite"/>
    </source>
</evidence>
<evidence type="ECO:0000313" key="3">
    <source>
        <dbReference type="EMBL" id="PWN24943.1"/>
    </source>
</evidence>
<gene>
    <name evidence="3" type="ORF">BDZ90DRAFT_228622</name>
</gene>